<dbReference type="NCBIfam" id="NF000791">
    <property type="entry name" value="PRK00053.2-2"/>
    <property type="match status" value="1"/>
</dbReference>
<reference evidence="7 8" key="1">
    <citation type="journal article" date="2017" name="Syst. Appl. Microbiol.">
        <title>Lebetimonas natsushimae sp. nov., a novel strictly anaerobic, moderately thermophilic chemoautotroph isolated from a deep-sea hydrothermal vent polychaete nest in the Mid-Okinawa Trough.</title>
        <authorList>
            <person name="Nagata R."/>
            <person name="Takaki Y."/>
            <person name="Tame A."/>
            <person name="Nunoura T."/>
            <person name="Muto H."/>
            <person name="Mino S."/>
            <person name="Sawayama S."/>
            <person name="Takai K."/>
            <person name="Nakagawa S."/>
        </authorList>
    </citation>
    <scope>NUCLEOTIDE SEQUENCE [LARGE SCALE GENOMIC DNA]</scope>
    <source>
        <strain evidence="7 8">HS1857</strain>
    </source>
</reference>
<feature type="modified residue" description="N6-(pyridoxal phosphate)lysine" evidence="4">
    <location>
        <position position="30"/>
    </location>
</feature>
<feature type="binding site" evidence="5">
    <location>
        <position position="278"/>
    </location>
    <ligand>
        <name>substrate</name>
    </ligand>
</feature>
<dbReference type="SUPFAM" id="SSF51419">
    <property type="entry name" value="PLP-binding barrel"/>
    <property type="match status" value="1"/>
</dbReference>
<feature type="binding site" evidence="5">
    <location>
        <position position="113"/>
    </location>
    <ligand>
        <name>substrate</name>
    </ligand>
</feature>
<keyword evidence="3 7" id="KW-0413">Isomerase</keyword>
<dbReference type="InterPro" id="IPR011079">
    <property type="entry name" value="Ala_racemase_C"/>
</dbReference>
<name>A0A292YFE4_9BACT</name>
<dbReference type="SMART" id="SM01005">
    <property type="entry name" value="Ala_racemase_C"/>
    <property type="match status" value="1"/>
</dbReference>
<dbReference type="GO" id="GO:0006522">
    <property type="term" value="P:alanine metabolic process"/>
    <property type="evidence" value="ECO:0007669"/>
    <property type="project" value="InterPro"/>
</dbReference>
<evidence type="ECO:0000256" key="4">
    <source>
        <dbReference type="PIRSR" id="PIRSR600821-50"/>
    </source>
</evidence>
<dbReference type="EMBL" id="BDME01000002">
    <property type="protein sequence ID" value="GAX87889.1"/>
    <property type="molecule type" value="Genomic_DNA"/>
</dbReference>
<dbReference type="InterPro" id="IPR009006">
    <property type="entry name" value="Ala_racemase/Decarboxylase_C"/>
</dbReference>
<keyword evidence="2 4" id="KW-0663">Pyridoxal phosphate</keyword>
<dbReference type="InterPro" id="IPR001608">
    <property type="entry name" value="Ala_racemase_N"/>
</dbReference>
<evidence type="ECO:0000256" key="2">
    <source>
        <dbReference type="ARBA" id="ARBA00022898"/>
    </source>
</evidence>
<protein>
    <submittedName>
        <fullName evidence="7">Alanine racemase</fullName>
        <ecNumber evidence="7">5.1.1.1</ecNumber>
    </submittedName>
</protein>
<evidence type="ECO:0000259" key="6">
    <source>
        <dbReference type="SMART" id="SM01005"/>
    </source>
</evidence>
<dbReference type="OrthoDB" id="9813814at2"/>
<dbReference type="SUPFAM" id="SSF50621">
    <property type="entry name" value="Alanine racemase C-terminal domain-like"/>
    <property type="match status" value="1"/>
</dbReference>
<comment type="cofactor">
    <cofactor evidence="1 4">
        <name>pyridoxal 5'-phosphate</name>
        <dbReference type="ChEBI" id="CHEBI:597326"/>
    </cofactor>
</comment>
<dbReference type="PRINTS" id="PR00992">
    <property type="entry name" value="ALARACEMASE"/>
</dbReference>
<dbReference type="InterPro" id="IPR000821">
    <property type="entry name" value="Ala_racemase"/>
</dbReference>
<evidence type="ECO:0000256" key="5">
    <source>
        <dbReference type="PIRSR" id="PIRSR600821-52"/>
    </source>
</evidence>
<evidence type="ECO:0000256" key="3">
    <source>
        <dbReference type="ARBA" id="ARBA00023235"/>
    </source>
</evidence>
<dbReference type="Pfam" id="PF01168">
    <property type="entry name" value="Ala_racemase_N"/>
    <property type="match status" value="1"/>
</dbReference>
<comment type="caution">
    <text evidence="7">The sequence shown here is derived from an EMBL/GenBank/DDBJ whole genome shotgun (WGS) entry which is preliminary data.</text>
</comment>
<dbReference type="GO" id="GO:0008784">
    <property type="term" value="F:alanine racemase activity"/>
    <property type="evidence" value="ECO:0007669"/>
    <property type="project" value="UniProtKB-EC"/>
</dbReference>
<gene>
    <name evidence="7" type="ORF">LNAT_P1186</name>
</gene>
<organism evidence="7 8">
    <name type="scientific">Lebetimonas natsushimae</name>
    <dbReference type="NCBI Taxonomy" id="1936991"/>
    <lineage>
        <taxon>Bacteria</taxon>
        <taxon>Pseudomonadati</taxon>
        <taxon>Campylobacterota</taxon>
        <taxon>Epsilonproteobacteria</taxon>
        <taxon>Nautiliales</taxon>
        <taxon>Nautiliaceae</taxon>
        <taxon>Lebetimonas</taxon>
    </lineage>
</organism>
<sequence>MATIYLNKKNLFYNLDKISQVNPNILAVIKDNAYGHGIITFSKMLREYGIKKVCLRNNFEAELVKDIFEEVIIFYPGTNRNAKNISYSINSLIQLKKNRHPYIHLKIDTGMHRNGILMEELEEALEIIKKKELELRGVFSHFCCADETTPDTFIQYKRFEEVRNRVIEFCKKNNLNIPYFHLANSEALLKLPKTFDYVRPGIAMYGGIDGFKPVMKLVAKTISKRKITSLQGVGYNKKFISSKDMTVSTVDVGYGDGIPYFTNGCELKETQALGKISMDSMIVEGDFDEVIIFDDVKEFVKNFNTITYDILVKMSPKIKRIIN</sequence>
<dbReference type="Gene3D" id="3.20.20.10">
    <property type="entry name" value="Alanine racemase"/>
    <property type="match status" value="1"/>
</dbReference>
<dbReference type="GO" id="GO:0030170">
    <property type="term" value="F:pyridoxal phosphate binding"/>
    <property type="evidence" value="ECO:0007669"/>
    <property type="project" value="TreeGrafter"/>
</dbReference>
<dbReference type="CDD" id="cd00430">
    <property type="entry name" value="PLPDE_III_AR"/>
    <property type="match status" value="1"/>
</dbReference>
<dbReference type="AlphaFoldDB" id="A0A292YFE4"/>
<evidence type="ECO:0000313" key="7">
    <source>
        <dbReference type="EMBL" id="GAX87889.1"/>
    </source>
</evidence>
<dbReference type="EC" id="5.1.1.1" evidence="7"/>
<dbReference type="PANTHER" id="PTHR30511">
    <property type="entry name" value="ALANINE RACEMASE"/>
    <property type="match status" value="1"/>
</dbReference>
<dbReference type="Proteomes" id="UP000217944">
    <property type="component" value="Unassembled WGS sequence"/>
</dbReference>
<evidence type="ECO:0000256" key="1">
    <source>
        <dbReference type="ARBA" id="ARBA00001933"/>
    </source>
</evidence>
<dbReference type="Gene3D" id="2.40.37.10">
    <property type="entry name" value="Lyase, Ornithine Decarboxylase, Chain A, domain 1"/>
    <property type="match status" value="1"/>
</dbReference>
<dbReference type="PROSITE" id="PS00395">
    <property type="entry name" value="ALANINE_RACEMASE"/>
    <property type="match status" value="1"/>
</dbReference>
<dbReference type="RefSeq" id="WP_096259413.1">
    <property type="nucleotide sequence ID" value="NZ_BDME01000002.1"/>
</dbReference>
<dbReference type="Pfam" id="PF00842">
    <property type="entry name" value="Ala_racemase_C"/>
    <property type="match status" value="1"/>
</dbReference>
<dbReference type="InterPro" id="IPR020622">
    <property type="entry name" value="Ala_racemase_pyridoxalP-BS"/>
</dbReference>
<dbReference type="InterPro" id="IPR029066">
    <property type="entry name" value="PLP-binding_barrel"/>
</dbReference>
<evidence type="ECO:0000313" key="8">
    <source>
        <dbReference type="Proteomes" id="UP000217944"/>
    </source>
</evidence>
<keyword evidence="8" id="KW-1185">Reference proteome</keyword>
<feature type="domain" description="Alanine racemase C-terminal" evidence="6">
    <location>
        <begin position="214"/>
        <end position="323"/>
    </location>
</feature>
<proteinExistence type="predicted"/>
<dbReference type="GO" id="GO:0005829">
    <property type="term" value="C:cytosol"/>
    <property type="evidence" value="ECO:0007669"/>
    <property type="project" value="TreeGrafter"/>
</dbReference>
<dbReference type="PANTHER" id="PTHR30511:SF0">
    <property type="entry name" value="ALANINE RACEMASE, CATABOLIC-RELATED"/>
    <property type="match status" value="1"/>
</dbReference>
<accession>A0A292YFE4</accession>